<evidence type="ECO:0000256" key="2">
    <source>
        <dbReference type="ARBA" id="ARBA00004418"/>
    </source>
</evidence>
<dbReference type="RefSeq" id="WP_380012244.1">
    <property type="nucleotide sequence ID" value="NZ_JBHLYR010000049.1"/>
</dbReference>
<dbReference type="Proteomes" id="UP001589733">
    <property type="component" value="Unassembled WGS sequence"/>
</dbReference>
<evidence type="ECO:0000256" key="5">
    <source>
        <dbReference type="SAM" id="Phobius"/>
    </source>
</evidence>
<feature type="transmembrane region" description="Helical" evidence="5">
    <location>
        <begin position="21"/>
        <end position="40"/>
    </location>
</feature>
<dbReference type="PROSITE" id="PS00409">
    <property type="entry name" value="PROKAR_NTER_METHYL"/>
    <property type="match status" value="1"/>
</dbReference>
<dbReference type="EMBL" id="JBHLYR010000049">
    <property type="protein sequence ID" value="MFB9993430.1"/>
    <property type="molecule type" value="Genomic_DNA"/>
</dbReference>
<dbReference type="SUPFAM" id="SSF54523">
    <property type="entry name" value="Pili subunits"/>
    <property type="match status" value="1"/>
</dbReference>
<protein>
    <submittedName>
        <fullName evidence="6">Tfp pilus assembly protein FimT/FimU</fullName>
    </submittedName>
</protein>
<comment type="caution">
    <text evidence="6">The sequence shown here is derived from an EMBL/GenBank/DDBJ whole genome shotgun (WGS) entry which is preliminary data.</text>
</comment>
<evidence type="ECO:0000256" key="1">
    <source>
        <dbReference type="ARBA" id="ARBA00004203"/>
    </source>
</evidence>
<keyword evidence="7" id="KW-1185">Reference proteome</keyword>
<keyword evidence="4" id="KW-0998">Cell outer membrane</keyword>
<accession>A0ABV6B158</accession>
<evidence type="ECO:0000256" key="3">
    <source>
        <dbReference type="ARBA" id="ARBA00022764"/>
    </source>
</evidence>
<sequence length="166" mass="17717">MKLLLKSPVVRNKAGFTTIELLIVMAIIGILTALGVQSYLSTRNPARDAARAVHATLFQLRSNAVSNTQARRMILNSSQQLVMQSAVRCSETDASKWTDLGTVPLSLNSYGRLVQLSTTTPGINPVVVCFTSRGLAAPSGRLTLREGTRIYNVDVALGGGVRTSGS</sequence>
<keyword evidence="3" id="KW-0574">Periplasm</keyword>
<dbReference type="InterPro" id="IPR012902">
    <property type="entry name" value="N_methyl_site"/>
</dbReference>
<proteinExistence type="predicted"/>
<comment type="subcellular location">
    <subcellularLocation>
        <location evidence="1">Cell outer membrane</location>
        <topology evidence="1">Single-pass membrane protein</topology>
    </subcellularLocation>
    <subcellularLocation>
        <location evidence="2">Periplasm</location>
    </subcellularLocation>
</comment>
<reference evidence="6 7" key="1">
    <citation type="submission" date="2024-09" db="EMBL/GenBank/DDBJ databases">
        <authorList>
            <person name="Sun Q."/>
            <person name="Mori K."/>
        </authorList>
    </citation>
    <scope>NUCLEOTIDE SEQUENCE [LARGE SCALE GENOMIC DNA]</scope>
    <source>
        <strain evidence="6 7">JCM 13503</strain>
    </source>
</reference>
<name>A0ABV6B158_9DEIO</name>
<dbReference type="InterPro" id="IPR045584">
    <property type="entry name" value="Pilin-like"/>
</dbReference>
<gene>
    <name evidence="6" type="ORF">ACFFLM_15800</name>
</gene>
<keyword evidence="5" id="KW-1133">Transmembrane helix</keyword>
<evidence type="ECO:0000313" key="7">
    <source>
        <dbReference type="Proteomes" id="UP001589733"/>
    </source>
</evidence>
<dbReference type="NCBIfam" id="TIGR02532">
    <property type="entry name" value="IV_pilin_GFxxxE"/>
    <property type="match status" value="1"/>
</dbReference>
<evidence type="ECO:0000313" key="6">
    <source>
        <dbReference type="EMBL" id="MFB9993430.1"/>
    </source>
</evidence>
<dbReference type="Gene3D" id="3.30.700.10">
    <property type="entry name" value="Glycoprotein, Type 4 Pilin"/>
    <property type="match status" value="1"/>
</dbReference>
<keyword evidence="5" id="KW-0472">Membrane</keyword>
<evidence type="ECO:0000256" key="4">
    <source>
        <dbReference type="ARBA" id="ARBA00023237"/>
    </source>
</evidence>
<dbReference type="Pfam" id="PF07963">
    <property type="entry name" value="N_methyl"/>
    <property type="match status" value="1"/>
</dbReference>
<keyword evidence="5" id="KW-0812">Transmembrane</keyword>
<organism evidence="6 7">
    <name type="scientific">Deinococcus oregonensis</name>
    <dbReference type="NCBI Taxonomy" id="1805970"/>
    <lineage>
        <taxon>Bacteria</taxon>
        <taxon>Thermotogati</taxon>
        <taxon>Deinococcota</taxon>
        <taxon>Deinococci</taxon>
        <taxon>Deinococcales</taxon>
        <taxon>Deinococcaceae</taxon>
        <taxon>Deinococcus</taxon>
    </lineage>
</organism>